<dbReference type="OrthoDB" id="9815709at2"/>
<evidence type="ECO:0000313" key="4">
    <source>
        <dbReference type="Proteomes" id="UP000199249"/>
    </source>
</evidence>
<proteinExistence type="predicted"/>
<dbReference type="InterPro" id="IPR000352">
    <property type="entry name" value="Pep_chain_release_fac_I"/>
</dbReference>
<dbReference type="Proteomes" id="UP000199249">
    <property type="component" value="Unassembled WGS sequence"/>
</dbReference>
<reference evidence="4" key="1">
    <citation type="submission" date="2016-10" db="EMBL/GenBank/DDBJ databases">
        <authorList>
            <person name="Varghese N."/>
            <person name="Submissions S."/>
        </authorList>
    </citation>
    <scope>NUCLEOTIDE SEQUENCE [LARGE SCALE GENOMIC DNA]</scope>
    <source>
        <strain evidence="4">CGMCC 1.8975</strain>
    </source>
</reference>
<dbReference type="AlphaFoldDB" id="A0A1H3JLF5"/>
<dbReference type="GO" id="GO:0043022">
    <property type="term" value="F:ribosome binding"/>
    <property type="evidence" value="ECO:0007669"/>
    <property type="project" value="TreeGrafter"/>
</dbReference>
<dbReference type="Gene3D" id="3.30.160.20">
    <property type="match status" value="1"/>
</dbReference>
<dbReference type="Pfam" id="PF00472">
    <property type="entry name" value="RF-1"/>
    <property type="match status" value="1"/>
</dbReference>
<feature type="compositionally biased region" description="Basic residues" evidence="1">
    <location>
        <begin position="96"/>
        <end position="125"/>
    </location>
</feature>
<gene>
    <name evidence="3" type="ORF">SAMN04488069_108109</name>
</gene>
<evidence type="ECO:0000313" key="3">
    <source>
        <dbReference type="EMBL" id="SDY40054.1"/>
    </source>
</evidence>
<keyword evidence="4" id="KW-1185">Reference proteome</keyword>
<dbReference type="NCBIfam" id="NF006718">
    <property type="entry name" value="PRK09256.1"/>
    <property type="match status" value="1"/>
</dbReference>
<sequence>MLPAAADFLPELQFQTSRSSGPGGQNVNKVESRVELRFRIADSQLLTDEQKQTLLQKLASRLTQEGELLVTAQEDRSQLRNRETALLKFHQLLTKTLHRPKTRRPTKPGKGAVRKRLESKKKHGDKKVNRGRVDF</sequence>
<feature type="domain" description="Prokaryotic-type class I peptide chain release factors" evidence="2">
    <location>
        <begin position="11"/>
        <end position="127"/>
    </location>
</feature>
<name>A0A1H3JLF5_9BACT</name>
<dbReference type="PANTHER" id="PTHR47814:SF1">
    <property type="entry name" value="PEPTIDYL-TRNA HYDROLASE ARFB"/>
    <property type="match status" value="1"/>
</dbReference>
<dbReference type="STRING" id="651662.SAMN04488069_108109"/>
<evidence type="ECO:0000256" key="1">
    <source>
        <dbReference type="SAM" id="MobiDB-lite"/>
    </source>
</evidence>
<evidence type="ECO:0000259" key="2">
    <source>
        <dbReference type="Pfam" id="PF00472"/>
    </source>
</evidence>
<feature type="region of interest" description="Disordered" evidence="1">
    <location>
        <begin position="95"/>
        <end position="135"/>
    </location>
</feature>
<feature type="compositionally biased region" description="Basic and acidic residues" evidence="1">
    <location>
        <begin position="126"/>
        <end position="135"/>
    </location>
</feature>
<organism evidence="3 4">
    <name type="scientific">Hymenobacter psychrophilus</name>
    <dbReference type="NCBI Taxonomy" id="651662"/>
    <lineage>
        <taxon>Bacteria</taxon>
        <taxon>Pseudomonadati</taxon>
        <taxon>Bacteroidota</taxon>
        <taxon>Cytophagia</taxon>
        <taxon>Cytophagales</taxon>
        <taxon>Hymenobacteraceae</taxon>
        <taxon>Hymenobacter</taxon>
    </lineage>
</organism>
<dbReference type="RefSeq" id="WP_092740808.1">
    <property type="nucleotide sequence ID" value="NZ_FNOV01000008.1"/>
</dbReference>
<dbReference type="GO" id="GO:0004045">
    <property type="term" value="F:peptidyl-tRNA hydrolase activity"/>
    <property type="evidence" value="ECO:0007669"/>
    <property type="project" value="TreeGrafter"/>
</dbReference>
<dbReference type="EMBL" id="FNOV01000008">
    <property type="protein sequence ID" value="SDY40054.1"/>
    <property type="molecule type" value="Genomic_DNA"/>
</dbReference>
<accession>A0A1H3JLF5</accession>
<dbReference type="SUPFAM" id="SSF110916">
    <property type="entry name" value="Peptidyl-tRNA hydrolase domain-like"/>
    <property type="match status" value="1"/>
</dbReference>
<protein>
    <submittedName>
        <fullName evidence="3">Ribosome-associated protein</fullName>
    </submittedName>
</protein>
<dbReference type="PANTHER" id="PTHR47814">
    <property type="entry name" value="PEPTIDYL-TRNA HYDROLASE ARFB"/>
    <property type="match status" value="1"/>
</dbReference>
<dbReference type="GO" id="GO:0003747">
    <property type="term" value="F:translation release factor activity"/>
    <property type="evidence" value="ECO:0007669"/>
    <property type="project" value="InterPro"/>
</dbReference>
<dbReference type="GO" id="GO:0072344">
    <property type="term" value="P:rescue of stalled ribosome"/>
    <property type="evidence" value="ECO:0007669"/>
    <property type="project" value="TreeGrafter"/>
</dbReference>